<dbReference type="GO" id="GO:0031071">
    <property type="term" value="F:cysteine desulfurase activity"/>
    <property type="evidence" value="ECO:0007669"/>
    <property type="project" value="UniProtKB-EC"/>
</dbReference>
<gene>
    <name evidence="8" type="ORF">PM10SUCC1_38820</name>
</gene>
<name>A0A9W6LPX2_9FUSO</name>
<evidence type="ECO:0000256" key="5">
    <source>
        <dbReference type="ARBA" id="ARBA00022898"/>
    </source>
</evidence>
<comment type="caution">
    <text evidence="8">The sequence shown here is derived from an EMBL/GenBank/DDBJ whole genome shotgun (WGS) entry which is preliminary data.</text>
</comment>
<evidence type="ECO:0000256" key="3">
    <source>
        <dbReference type="ARBA" id="ARBA00012239"/>
    </source>
</evidence>
<keyword evidence="9" id="KW-1185">Reference proteome</keyword>
<dbReference type="AlphaFoldDB" id="A0A9W6LPX2"/>
<comment type="cofactor">
    <cofactor evidence="1">
        <name>pyridoxal 5'-phosphate</name>
        <dbReference type="ChEBI" id="CHEBI:597326"/>
    </cofactor>
</comment>
<dbReference type="GO" id="GO:0030170">
    <property type="term" value="F:pyridoxal phosphate binding"/>
    <property type="evidence" value="ECO:0007669"/>
    <property type="project" value="InterPro"/>
</dbReference>
<evidence type="ECO:0000313" key="9">
    <source>
        <dbReference type="Proteomes" id="UP001144471"/>
    </source>
</evidence>
<dbReference type="CDD" id="cd06453">
    <property type="entry name" value="SufS_like"/>
    <property type="match status" value="1"/>
</dbReference>
<dbReference type="GO" id="GO:0006534">
    <property type="term" value="P:cysteine metabolic process"/>
    <property type="evidence" value="ECO:0007669"/>
    <property type="project" value="InterPro"/>
</dbReference>
<dbReference type="Gene3D" id="3.90.1150.10">
    <property type="entry name" value="Aspartate Aminotransferase, domain 1"/>
    <property type="match status" value="1"/>
</dbReference>
<feature type="domain" description="Aminotransferase class V" evidence="7">
    <location>
        <begin position="18"/>
        <end position="388"/>
    </location>
</feature>
<evidence type="ECO:0000256" key="6">
    <source>
        <dbReference type="ARBA" id="ARBA00050776"/>
    </source>
</evidence>
<keyword evidence="4" id="KW-0808">Transferase</keyword>
<evidence type="ECO:0000259" key="7">
    <source>
        <dbReference type="Pfam" id="PF00266"/>
    </source>
</evidence>
<organism evidence="8 9">
    <name type="scientific">Propionigenium maris DSM 9537</name>
    <dbReference type="NCBI Taxonomy" id="1123000"/>
    <lineage>
        <taxon>Bacteria</taxon>
        <taxon>Fusobacteriati</taxon>
        <taxon>Fusobacteriota</taxon>
        <taxon>Fusobacteriia</taxon>
        <taxon>Fusobacteriales</taxon>
        <taxon>Fusobacteriaceae</taxon>
        <taxon>Propionigenium</taxon>
    </lineage>
</organism>
<evidence type="ECO:0000313" key="8">
    <source>
        <dbReference type="EMBL" id="GLI58368.1"/>
    </source>
</evidence>
<dbReference type="PANTHER" id="PTHR43586">
    <property type="entry name" value="CYSTEINE DESULFURASE"/>
    <property type="match status" value="1"/>
</dbReference>
<dbReference type="InterPro" id="IPR000192">
    <property type="entry name" value="Aminotrans_V_dom"/>
</dbReference>
<sequence>MEDYRGEFPIFENNKDLVYLDSAATTQKPREVLDAVYRYNIHSNANPGRGSYSLGVMAESEVERVRAKVKEFLHAVEGEEVIFVKSATEGINHLVNSFERMGFEEDDEVLVGISSHHSNIVPWQELVKRTNGRLRYFHIDSEGRLDREEIEEKVNERTKIVTFSHGVNATGIIHDPHLVTEVVRRKSNAYVILDIAQTIGEGLVDVNEIDADAFVFSGHKMFSPMGIGGVVLSKELLDKLPPFLYGGDMIEFVEGESSTYREGYEKFEGGTHNVEGIVGLGAAMDFMERVGLERIRKHKVELHDYAVKKLRAKCWIDLYHTSGEKAGVLAFNVKGVHPHDVSQILDLENVCIRTGHHCAQPLMKHLGIPSCCRISFSIYNTKKDIDKLTMALQKVADLFLGRDTDGVR</sequence>
<dbReference type="InterPro" id="IPR015424">
    <property type="entry name" value="PyrdxlP-dep_Trfase"/>
</dbReference>
<evidence type="ECO:0000256" key="4">
    <source>
        <dbReference type="ARBA" id="ARBA00022679"/>
    </source>
</evidence>
<dbReference type="Gene3D" id="3.40.640.10">
    <property type="entry name" value="Type I PLP-dependent aspartate aminotransferase-like (Major domain)"/>
    <property type="match status" value="1"/>
</dbReference>
<dbReference type="InterPro" id="IPR010970">
    <property type="entry name" value="Cys_dSase_SufS"/>
</dbReference>
<protein>
    <recommendedName>
        <fullName evidence="3">cysteine desulfurase</fullName>
        <ecNumber evidence="3">2.8.1.7</ecNumber>
    </recommendedName>
</protein>
<evidence type="ECO:0000256" key="1">
    <source>
        <dbReference type="ARBA" id="ARBA00001933"/>
    </source>
</evidence>
<dbReference type="SUPFAM" id="SSF53383">
    <property type="entry name" value="PLP-dependent transferases"/>
    <property type="match status" value="1"/>
</dbReference>
<dbReference type="InterPro" id="IPR015421">
    <property type="entry name" value="PyrdxlP-dep_Trfase_major"/>
</dbReference>
<proteinExistence type="inferred from homology"/>
<comment type="catalytic activity">
    <reaction evidence="6">
        <text>(sulfur carrier)-H + L-cysteine = (sulfur carrier)-SH + L-alanine</text>
        <dbReference type="Rhea" id="RHEA:43892"/>
        <dbReference type="Rhea" id="RHEA-COMP:14737"/>
        <dbReference type="Rhea" id="RHEA-COMP:14739"/>
        <dbReference type="ChEBI" id="CHEBI:29917"/>
        <dbReference type="ChEBI" id="CHEBI:35235"/>
        <dbReference type="ChEBI" id="CHEBI:57972"/>
        <dbReference type="ChEBI" id="CHEBI:64428"/>
        <dbReference type="EC" id="2.8.1.7"/>
    </reaction>
</comment>
<dbReference type="InterPro" id="IPR015422">
    <property type="entry name" value="PyrdxlP-dep_Trfase_small"/>
</dbReference>
<dbReference type="PANTHER" id="PTHR43586:SF8">
    <property type="entry name" value="CYSTEINE DESULFURASE 1, CHLOROPLASTIC"/>
    <property type="match status" value="1"/>
</dbReference>
<dbReference type="Pfam" id="PF00266">
    <property type="entry name" value="Aminotran_5"/>
    <property type="match status" value="1"/>
</dbReference>
<reference evidence="8" key="1">
    <citation type="submission" date="2022-12" db="EMBL/GenBank/DDBJ databases">
        <title>Reference genome sequencing for broad-spectrum identification of bacterial and archaeal isolates by mass spectrometry.</title>
        <authorList>
            <person name="Sekiguchi Y."/>
            <person name="Tourlousse D.M."/>
        </authorList>
    </citation>
    <scope>NUCLEOTIDE SEQUENCE</scope>
    <source>
        <strain evidence="8">10succ1</strain>
    </source>
</reference>
<keyword evidence="5" id="KW-0663">Pyridoxal phosphate</keyword>
<dbReference type="EMBL" id="BSDY01000052">
    <property type="protein sequence ID" value="GLI58368.1"/>
    <property type="molecule type" value="Genomic_DNA"/>
</dbReference>
<dbReference type="EC" id="2.8.1.7" evidence="3"/>
<evidence type="ECO:0000256" key="2">
    <source>
        <dbReference type="ARBA" id="ARBA00010447"/>
    </source>
</evidence>
<dbReference type="RefSeq" id="WP_281838197.1">
    <property type="nucleotide sequence ID" value="NZ_BSDY01000052.1"/>
</dbReference>
<comment type="similarity">
    <text evidence="2">Belongs to the class-V pyridoxal-phosphate-dependent aminotransferase family. Csd subfamily.</text>
</comment>
<dbReference type="Proteomes" id="UP001144471">
    <property type="component" value="Unassembled WGS sequence"/>
</dbReference>
<accession>A0A9W6LPX2</accession>